<dbReference type="PIRSF" id="PIRSF037903">
    <property type="entry name" value="Subtilisin_rel_GFO_2223"/>
    <property type="match status" value="1"/>
</dbReference>
<feature type="active site" description="Charge relay system" evidence="5">
    <location>
        <position position="229"/>
    </location>
</feature>
<feature type="active site" description="Charge relay system" evidence="5">
    <location>
        <position position="189"/>
    </location>
</feature>
<dbReference type="InterPro" id="IPR000209">
    <property type="entry name" value="Peptidase_S8/S53_dom"/>
</dbReference>
<dbReference type="GO" id="GO:0006508">
    <property type="term" value="P:proteolysis"/>
    <property type="evidence" value="ECO:0007669"/>
    <property type="project" value="UniProtKB-KW"/>
</dbReference>
<organism evidence="8 9">
    <name type="scientific">Siphonobacter aquaeclarae</name>
    <dbReference type="NCBI Taxonomy" id="563176"/>
    <lineage>
        <taxon>Bacteria</taxon>
        <taxon>Pseudomonadati</taxon>
        <taxon>Bacteroidota</taxon>
        <taxon>Cytophagia</taxon>
        <taxon>Cytophagales</taxon>
        <taxon>Cytophagaceae</taxon>
        <taxon>Siphonobacter</taxon>
    </lineage>
</organism>
<keyword evidence="4 5" id="KW-0720">Serine protease</keyword>
<gene>
    <name evidence="8" type="ORF">SAMN04488090_3757</name>
</gene>
<dbReference type="GO" id="GO:0004252">
    <property type="term" value="F:serine-type endopeptidase activity"/>
    <property type="evidence" value="ECO:0007669"/>
    <property type="project" value="UniProtKB-UniRule"/>
</dbReference>
<keyword evidence="9" id="KW-1185">Reference proteome</keyword>
<keyword evidence="2 5" id="KW-0645">Protease</keyword>
<dbReference type="NCBIfam" id="TIGR04183">
    <property type="entry name" value="Por_Secre_tail"/>
    <property type="match status" value="1"/>
</dbReference>
<dbReference type="InterPro" id="IPR017317">
    <property type="entry name" value="Pept_S8_subtilisin_bacteroid-2"/>
</dbReference>
<dbReference type="InterPro" id="IPR050131">
    <property type="entry name" value="Peptidase_S8_subtilisin-like"/>
</dbReference>
<comment type="similarity">
    <text evidence="1 5">Belongs to the peptidase S8 family.</text>
</comment>
<evidence type="ECO:0000259" key="7">
    <source>
        <dbReference type="Pfam" id="PF00082"/>
    </source>
</evidence>
<evidence type="ECO:0000256" key="3">
    <source>
        <dbReference type="ARBA" id="ARBA00022801"/>
    </source>
</evidence>
<dbReference type="PROSITE" id="PS51892">
    <property type="entry name" value="SUBTILASE"/>
    <property type="match status" value="1"/>
</dbReference>
<dbReference type="InterPro" id="IPR015500">
    <property type="entry name" value="Peptidase_S8_subtilisin-rel"/>
</dbReference>
<name>A0A1G9UBJ7_9BACT</name>
<keyword evidence="3 5" id="KW-0378">Hydrolase</keyword>
<evidence type="ECO:0000256" key="4">
    <source>
        <dbReference type="ARBA" id="ARBA00022825"/>
    </source>
</evidence>
<protein>
    <submittedName>
        <fullName evidence="8">Por secretion system C-terminal sorting domain-containing protein</fullName>
    </submittedName>
</protein>
<evidence type="ECO:0000256" key="1">
    <source>
        <dbReference type="ARBA" id="ARBA00011073"/>
    </source>
</evidence>
<keyword evidence="6" id="KW-0732">Signal</keyword>
<evidence type="ECO:0000313" key="8">
    <source>
        <dbReference type="EMBL" id="SDM57321.1"/>
    </source>
</evidence>
<reference evidence="8 9" key="1">
    <citation type="submission" date="2016-10" db="EMBL/GenBank/DDBJ databases">
        <authorList>
            <person name="de Groot N.N."/>
        </authorList>
    </citation>
    <scope>NUCLEOTIDE SEQUENCE [LARGE SCALE GENOMIC DNA]</scope>
    <source>
        <strain evidence="8 9">DSM 21668</strain>
    </source>
</reference>
<dbReference type="EMBL" id="FNGS01000007">
    <property type="protein sequence ID" value="SDM57321.1"/>
    <property type="molecule type" value="Genomic_DNA"/>
</dbReference>
<accession>A0A1G9UBJ7</accession>
<dbReference type="PANTHER" id="PTHR43806:SF67">
    <property type="entry name" value="EGF-LIKE DOMAIN-CONTAINING PROTEIN"/>
    <property type="match status" value="1"/>
</dbReference>
<feature type="domain" description="Peptidase S8/S53" evidence="7">
    <location>
        <begin position="180"/>
        <end position="454"/>
    </location>
</feature>
<dbReference type="RefSeq" id="WP_093205795.1">
    <property type="nucleotide sequence ID" value="NZ_FNGS01000007.1"/>
</dbReference>
<dbReference type="InterPro" id="IPR026444">
    <property type="entry name" value="Secre_tail"/>
</dbReference>
<dbReference type="Pfam" id="PF00082">
    <property type="entry name" value="Peptidase_S8"/>
    <property type="match status" value="1"/>
</dbReference>
<proteinExistence type="inferred from homology"/>
<dbReference type="AlphaFoldDB" id="A0A1G9UBJ7"/>
<evidence type="ECO:0000256" key="5">
    <source>
        <dbReference type="PROSITE-ProRule" id="PRU01240"/>
    </source>
</evidence>
<feature type="signal peptide" evidence="6">
    <location>
        <begin position="1"/>
        <end position="24"/>
    </location>
</feature>
<dbReference type="OrthoDB" id="9792152at2"/>
<evidence type="ECO:0000256" key="2">
    <source>
        <dbReference type="ARBA" id="ARBA00022670"/>
    </source>
</evidence>
<dbReference type="PANTHER" id="PTHR43806">
    <property type="entry name" value="PEPTIDASE S8"/>
    <property type="match status" value="1"/>
</dbReference>
<dbReference type="SUPFAM" id="SSF52743">
    <property type="entry name" value="Subtilisin-like"/>
    <property type="match status" value="1"/>
</dbReference>
<feature type="active site" description="Charge relay system" evidence="5">
    <location>
        <position position="408"/>
    </location>
</feature>
<evidence type="ECO:0000313" key="9">
    <source>
        <dbReference type="Proteomes" id="UP000198901"/>
    </source>
</evidence>
<dbReference type="PRINTS" id="PR00723">
    <property type="entry name" value="SUBTILISIN"/>
</dbReference>
<evidence type="ECO:0000256" key="6">
    <source>
        <dbReference type="SAM" id="SignalP"/>
    </source>
</evidence>
<dbReference type="Proteomes" id="UP000198901">
    <property type="component" value="Unassembled WGS sequence"/>
</dbReference>
<dbReference type="Gene3D" id="3.40.50.200">
    <property type="entry name" value="Peptidase S8/S53 domain"/>
    <property type="match status" value="1"/>
</dbReference>
<sequence length="553" mass="59894">MGKNNLRWRNTGLALLLTASSAFAQTASKYLILFKDKANTPYSVDRPLEFLSKRSVERRLKQNISLAERDLPPNPAYIQAVREKGAKVWYKTRWANGVLVECTPEQLQAIQTLDFVKGYDGNIALNAVSATKTAAKPGTNSIDLPLPVSSNLANPLNYGFSQTQIGQMRVDSMHARGYRGEGMWVAVIDNGFISVNSQAAFKHLFDENRILGTYDFVANNTNVYDQGTHGNSVLSCMAAYLPGQLIGTAYKASYLLLHSEDNSGEKRQEEAFWLAAAEYADSVGVDVINSSLGYTTFDNGVGDYTYQDLNGDKALSTRAADWAAQAGILVVVAAGNEGNDAWKYLTVPADADSVIAVGAVDAQLLRAGFSSVGPSADGRIKPDLSAMGYGTVITNPANGQVSGGAGTSFASPLLAGMATSFWQAYPYLTNMEVIALLKRSATQAGNPDALLGYGVPNFLKAAEATRSYRQGSIRIIPNPTRGGQNPSVEIPFNEQNRSYQVNLLDTQGRIFWEGQVTGRHAELPVGSLPLPAGLYVLQFQRDGESHSARWMKW</sequence>
<feature type="chain" id="PRO_5011603727" evidence="6">
    <location>
        <begin position="25"/>
        <end position="553"/>
    </location>
</feature>
<dbReference type="STRING" id="563176.SAMN04488090_3757"/>
<dbReference type="InterPro" id="IPR036852">
    <property type="entry name" value="Peptidase_S8/S53_dom_sf"/>
</dbReference>
<dbReference type="CDD" id="cd07493">
    <property type="entry name" value="Peptidases_S8_9"/>
    <property type="match status" value="1"/>
</dbReference>